<reference evidence="4" key="1">
    <citation type="submission" date="2017-01" db="EMBL/GenBank/DDBJ databases">
        <authorList>
            <person name="Varghese N."/>
            <person name="Submissions S."/>
        </authorList>
    </citation>
    <scope>NUCLEOTIDE SEQUENCE [LARGE SCALE GENOMIC DNA]</scope>
    <source>
        <strain evidence="4">DSM 21768</strain>
    </source>
</reference>
<dbReference type="GO" id="GO:0000287">
    <property type="term" value="F:magnesium ion binding"/>
    <property type="evidence" value="ECO:0007669"/>
    <property type="project" value="InterPro"/>
</dbReference>
<dbReference type="SUPFAM" id="SSF56214">
    <property type="entry name" value="4'-phosphopantetheinyl transferase"/>
    <property type="match status" value="1"/>
</dbReference>
<proteinExistence type="predicted"/>
<evidence type="ECO:0000313" key="3">
    <source>
        <dbReference type="EMBL" id="SIR72804.1"/>
    </source>
</evidence>
<feature type="domain" description="4'-phosphopantetheinyl transferase" evidence="2">
    <location>
        <begin position="96"/>
        <end position="184"/>
    </location>
</feature>
<keyword evidence="4" id="KW-1185">Reference proteome</keyword>
<name>A0A1N7DAM6_9GAMM</name>
<dbReference type="AlphaFoldDB" id="A0A1N7DAM6"/>
<evidence type="ECO:0000313" key="4">
    <source>
        <dbReference type="Proteomes" id="UP000187495"/>
    </source>
</evidence>
<dbReference type="Pfam" id="PF01648">
    <property type="entry name" value="ACPS"/>
    <property type="match status" value="1"/>
</dbReference>
<dbReference type="Proteomes" id="UP000187495">
    <property type="component" value="Unassembled WGS sequence"/>
</dbReference>
<dbReference type="Gene3D" id="3.90.470.20">
    <property type="entry name" value="4'-phosphopantetheinyl transferase domain"/>
    <property type="match status" value="2"/>
</dbReference>
<sequence>MTACSLHNPTFTLLHDKAVIIAHAYIATPNTNKAQHKRQQSACVRALLSKTLCKFNITAKLQDTHLPYRLIGGRHGFVSFSHSGNQVALIISPTPCAIDIEIHPVSPAIANRYYHPNELMLINQAIAKQSLIAALWRIKECWIKLYHGRLHAGLGVDFSAMTLPDTSTQLQLVRTSVAAGHWVYHQPRLQLNAIFADDNVAFD</sequence>
<dbReference type="RefSeq" id="WP_076554298.1">
    <property type="nucleotide sequence ID" value="NZ_FTNU01000001.1"/>
</dbReference>
<dbReference type="GO" id="GO:0008897">
    <property type="term" value="F:holo-[acyl-carrier-protein] synthase activity"/>
    <property type="evidence" value="ECO:0007669"/>
    <property type="project" value="InterPro"/>
</dbReference>
<dbReference type="InterPro" id="IPR037143">
    <property type="entry name" value="4-PPantetheinyl_Trfase_dom_sf"/>
</dbReference>
<accession>A0A1N7DAM6</accession>
<keyword evidence="1 3" id="KW-0808">Transferase</keyword>
<protein>
    <submittedName>
        <fullName evidence="3">4'-phosphopantetheinyl transferase</fullName>
    </submittedName>
</protein>
<dbReference type="InterPro" id="IPR008278">
    <property type="entry name" value="4-PPantetheinyl_Trfase_dom"/>
</dbReference>
<evidence type="ECO:0000256" key="1">
    <source>
        <dbReference type="ARBA" id="ARBA00022679"/>
    </source>
</evidence>
<dbReference type="EMBL" id="FTNU01000001">
    <property type="protein sequence ID" value="SIR72804.1"/>
    <property type="molecule type" value="Genomic_DNA"/>
</dbReference>
<dbReference type="STRING" id="34061.B0189_00880"/>
<gene>
    <name evidence="3" type="ORF">SAMN02745664_101119</name>
</gene>
<evidence type="ECO:0000259" key="2">
    <source>
        <dbReference type="Pfam" id="PF01648"/>
    </source>
</evidence>
<organism evidence="3 4">
    <name type="scientific">Moraxella cuniculi DSM 21768</name>
    <dbReference type="NCBI Taxonomy" id="1122245"/>
    <lineage>
        <taxon>Bacteria</taxon>
        <taxon>Pseudomonadati</taxon>
        <taxon>Pseudomonadota</taxon>
        <taxon>Gammaproteobacteria</taxon>
        <taxon>Moraxellales</taxon>
        <taxon>Moraxellaceae</taxon>
        <taxon>Moraxella</taxon>
    </lineage>
</organism>